<proteinExistence type="predicted"/>
<name>A0ABN6MQK6_9BACT</name>
<evidence type="ECO:0000313" key="2">
    <source>
        <dbReference type="Proteomes" id="UP001162891"/>
    </source>
</evidence>
<evidence type="ECO:0008006" key="3">
    <source>
        <dbReference type="Google" id="ProtNLM"/>
    </source>
</evidence>
<organism evidence="1 2">
    <name type="scientific">Anaeromyxobacter oryzae</name>
    <dbReference type="NCBI Taxonomy" id="2918170"/>
    <lineage>
        <taxon>Bacteria</taxon>
        <taxon>Pseudomonadati</taxon>
        <taxon>Myxococcota</taxon>
        <taxon>Myxococcia</taxon>
        <taxon>Myxococcales</taxon>
        <taxon>Cystobacterineae</taxon>
        <taxon>Anaeromyxobacteraceae</taxon>
        <taxon>Anaeromyxobacter</taxon>
    </lineage>
</organism>
<dbReference type="InterPro" id="IPR019734">
    <property type="entry name" value="TPR_rpt"/>
</dbReference>
<gene>
    <name evidence="1" type="ORF">AMOR_11930</name>
</gene>
<evidence type="ECO:0000313" key="1">
    <source>
        <dbReference type="EMBL" id="BDG02197.1"/>
    </source>
</evidence>
<dbReference type="SUPFAM" id="SSF48452">
    <property type="entry name" value="TPR-like"/>
    <property type="match status" value="1"/>
</dbReference>
<dbReference type="Gene3D" id="1.25.40.10">
    <property type="entry name" value="Tetratricopeptide repeat domain"/>
    <property type="match status" value="1"/>
</dbReference>
<dbReference type="Pfam" id="PF13432">
    <property type="entry name" value="TPR_16"/>
    <property type="match status" value="1"/>
</dbReference>
<reference evidence="2" key="1">
    <citation type="journal article" date="2022" name="Int. J. Syst. Evol. Microbiol.">
        <title>Anaeromyxobacter oryzae sp. nov., Anaeromyxobacter diazotrophicus sp. nov. and Anaeromyxobacter paludicola sp. nov., isolated from paddy soils.</title>
        <authorList>
            <person name="Itoh H."/>
            <person name="Xu Z."/>
            <person name="Mise K."/>
            <person name="Masuda Y."/>
            <person name="Ushijima N."/>
            <person name="Hayakawa C."/>
            <person name="Shiratori Y."/>
            <person name="Senoo K."/>
        </authorList>
    </citation>
    <scope>NUCLEOTIDE SEQUENCE [LARGE SCALE GENOMIC DNA]</scope>
    <source>
        <strain evidence="2">Red232</strain>
    </source>
</reference>
<keyword evidence="2" id="KW-1185">Reference proteome</keyword>
<protein>
    <recommendedName>
        <fullName evidence="3">Tetratricopeptide repeat protein</fullName>
    </recommendedName>
</protein>
<sequence length="112" mass="12215">MTPEQRLEAFRKFVEKSPDDPFARYSLAMALRSAGRVDDAVAEFREIARRKPDYVPTYLMLGQALESAGKDAEAAQAYEDGIAQAARKQDGHAQSELGSALEAVRARGAGAR</sequence>
<dbReference type="Proteomes" id="UP001162891">
    <property type="component" value="Chromosome"/>
</dbReference>
<dbReference type="Pfam" id="PF13181">
    <property type="entry name" value="TPR_8"/>
    <property type="match status" value="1"/>
</dbReference>
<dbReference type="RefSeq" id="WP_248359600.1">
    <property type="nucleotide sequence ID" value="NZ_AP025591.1"/>
</dbReference>
<dbReference type="EMBL" id="AP025591">
    <property type="protein sequence ID" value="BDG02197.1"/>
    <property type="molecule type" value="Genomic_DNA"/>
</dbReference>
<accession>A0ABN6MQK6</accession>
<dbReference type="InterPro" id="IPR011990">
    <property type="entry name" value="TPR-like_helical_dom_sf"/>
</dbReference>